<dbReference type="InterPro" id="IPR012337">
    <property type="entry name" value="RNaseH-like_sf"/>
</dbReference>
<name>A0AAJ4W707_MYRPR</name>
<dbReference type="EMBL" id="FOFY01000022">
    <property type="protein sequence ID" value="SER63173.1"/>
    <property type="molecule type" value="Genomic_DNA"/>
</dbReference>
<proteinExistence type="predicted"/>
<gene>
    <name evidence="1" type="ORF">SAMN04488089_12226</name>
</gene>
<dbReference type="PANTHER" id="PTHR33258">
    <property type="entry name" value="TRANSPOSASE INSL FOR INSERTION SEQUENCE ELEMENT IS186A-RELATED"/>
    <property type="match status" value="1"/>
</dbReference>
<keyword evidence="2" id="KW-1185">Reference proteome</keyword>
<reference evidence="1 2" key="1">
    <citation type="submission" date="2016-10" db="EMBL/GenBank/DDBJ databases">
        <authorList>
            <person name="Varghese N."/>
            <person name="Submissions S."/>
        </authorList>
    </citation>
    <scope>NUCLEOTIDE SEQUENCE [LARGE SCALE GENOMIC DNA]</scope>
    <source>
        <strain evidence="2">DSM 19823 / KCTC 23066 / CCTCC M 208030 / D25</strain>
    </source>
</reference>
<accession>A0AAJ4W707</accession>
<organism evidence="1 2">
    <name type="scientific">Myroides profundi</name>
    <dbReference type="NCBI Taxonomy" id="480520"/>
    <lineage>
        <taxon>Bacteria</taxon>
        <taxon>Pseudomonadati</taxon>
        <taxon>Bacteroidota</taxon>
        <taxon>Flavobacteriia</taxon>
        <taxon>Flavobacteriales</taxon>
        <taxon>Flavobacteriaceae</taxon>
        <taxon>Myroides</taxon>
    </lineage>
</organism>
<sequence>MIAVLYKLRWQIELVSKQLKQNFPLKYSLEDNQNAIKIQIYCVLIVNLLISVIKKKLKRSWAFSNLVSFCKIHLFNYIKLLHFLENPEQDWIIEDQEIKQLSLF</sequence>
<evidence type="ECO:0000313" key="2">
    <source>
        <dbReference type="Proteomes" id="UP000183496"/>
    </source>
</evidence>
<dbReference type="Proteomes" id="UP000183496">
    <property type="component" value="Unassembled WGS sequence"/>
</dbReference>
<evidence type="ECO:0000313" key="1">
    <source>
        <dbReference type="EMBL" id="SER63173.1"/>
    </source>
</evidence>
<evidence type="ECO:0008006" key="3">
    <source>
        <dbReference type="Google" id="ProtNLM"/>
    </source>
</evidence>
<dbReference type="PANTHER" id="PTHR33258:SF1">
    <property type="entry name" value="TRANSPOSASE INSL FOR INSERTION SEQUENCE ELEMENT IS186A-RELATED"/>
    <property type="match status" value="1"/>
</dbReference>
<comment type="caution">
    <text evidence="1">The sequence shown here is derived from an EMBL/GenBank/DDBJ whole genome shotgun (WGS) entry which is preliminary data.</text>
</comment>
<protein>
    <recommendedName>
        <fullName evidence="3">Transposase</fullName>
    </recommendedName>
</protein>
<dbReference type="KEGG" id="mpw:MPR_2146"/>
<dbReference type="AlphaFoldDB" id="A0AAJ4W707"/>
<dbReference type="SUPFAM" id="SSF53098">
    <property type="entry name" value="Ribonuclease H-like"/>
    <property type="match status" value="1"/>
</dbReference>